<dbReference type="InterPro" id="IPR019734">
    <property type="entry name" value="TPR_rpt"/>
</dbReference>
<sequence length="246" mass="28706">MERKNDIIITLLLGFFLSVSAFASNKEKIYQAYIGNRMDEWKTIIDSLEQNKTENTGYLSELVNYQYGYIGYCLAEDDDKKAKHYLDLAEENLETLEEKNFNPALINAYKAAFWGFKIGIQPIKAPIYGRRSIKHADLSLEQNNELPFAHVQYGNAYFYMPAVFGGSKQVAIEHFLLAIEQMEKKPAELENDWNYLSLLSLTGQSYEELNELRKAQFIYEKALKFEPDFRWVKDELYPDLKTKLEK</sequence>
<dbReference type="AlphaFoldDB" id="A0A0D8J703"/>
<accession>A0A0D8J703</accession>
<evidence type="ECO:0000256" key="1">
    <source>
        <dbReference type="PROSITE-ProRule" id="PRU00339"/>
    </source>
</evidence>
<evidence type="ECO:0000313" key="3">
    <source>
        <dbReference type="Proteomes" id="UP000032544"/>
    </source>
</evidence>
<dbReference type="Gene3D" id="1.25.40.10">
    <property type="entry name" value="Tetratricopeptide repeat domain"/>
    <property type="match status" value="1"/>
</dbReference>
<gene>
    <name evidence="2" type="ORF">LH29_19305</name>
</gene>
<protein>
    <submittedName>
        <fullName evidence="2">Uncharacterized protein</fullName>
    </submittedName>
</protein>
<organism evidence="2 3">
    <name type="scientific">Draconibacterium sediminis</name>
    <dbReference type="NCBI Taxonomy" id="1544798"/>
    <lineage>
        <taxon>Bacteria</taxon>
        <taxon>Pseudomonadati</taxon>
        <taxon>Bacteroidota</taxon>
        <taxon>Bacteroidia</taxon>
        <taxon>Marinilabiliales</taxon>
        <taxon>Prolixibacteraceae</taxon>
        <taxon>Draconibacterium</taxon>
    </lineage>
</organism>
<dbReference type="STRING" id="1544798.LH29_19305"/>
<keyword evidence="1" id="KW-0802">TPR repeat</keyword>
<comment type="caution">
    <text evidence="2">The sequence shown here is derived from an EMBL/GenBank/DDBJ whole genome shotgun (WGS) entry which is preliminary data.</text>
</comment>
<dbReference type="EMBL" id="JRHC01000005">
    <property type="protein sequence ID" value="KJF42682.1"/>
    <property type="molecule type" value="Genomic_DNA"/>
</dbReference>
<dbReference type="Proteomes" id="UP000032544">
    <property type="component" value="Unassembled WGS sequence"/>
</dbReference>
<reference evidence="2 3" key="1">
    <citation type="submission" date="2014-09" db="EMBL/GenBank/DDBJ databases">
        <title>Draft Genome Sequence of Draconibacterium sp. JN14CK-3.</title>
        <authorList>
            <person name="Dong C."/>
            <person name="Lai Q."/>
            <person name="Shao Z."/>
        </authorList>
    </citation>
    <scope>NUCLEOTIDE SEQUENCE [LARGE SCALE GENOMIC DNA]</scope>
    <source>
        <strain evidence="2 3">JN14CK-3</strain>
    </source>
</reference>
<dbReference type="SUPFAM" id="SSF48452">
    <property type="entry name" value="TPR-like"/>
    <property type="match status" value="1"/>
</dbReference>
<dbReference type="PROSITE" id="PS50005">
    <property type="entry name" value="TPR"/>
    <property type="match status" value="1"/>
</dbReference>
<dbReference type="InterPro" id="IPR011990">
    <property type="entry name" value="TPR-like_helical_dom_sf"/>
</dbReference>
<evidence type="ECO:0000313" key="2">
    <source>
        <dbReference type="EMBL" id="KJF42682.1"/>
    </source>
</evidence>
<name>A0A0D8J703_9BACT</name>
<proteinExistence type="predicted"/>
<dbReference type="RefSeq" id="WP_045032573.1">
    <property type="nucleotide sequence ID" value="NZ_JRHC01000005.1"/>
</dbReference>
<keyword evidence="3" id="KW-1185">Reference proteome</keyword>
<dbReference type="OrthoDB" id="1494029at2"/>
<feature type="repeat" description="TPR" evidence="1">
    <location>
        <begin position="196"/>
        <end position="229"/>
    </location>
</feature>